<evidence type="ECO:0000256" key="1">
    <source>
        <dbReference type="SAM" id="MobiDB-lite"/>
    </source>
</evidence>
<keyword evidence="3" id="KW-0732">Signal</keyword>
<feature type="region of interest" description="Disordered" evidence="1">
    <location>
        <begin position="238"/>
        <end position="294"/>
    </location>
</feature>
<comment type="caution">
    <text evidence="4">The sequence shown here is derived from an EMBL/GenBank/DDBJ whole genome shotgun (WGS) entry which is preliminary data.</text>
</comment>
<dbReference type="AlphaFoldDB" id="A0AAV9JNG6"/>
<dbReference type="EMBL" id="JAVFHQ010000013">
    <property type="protein sequence ID" value="KAK4546835.1"/>
    <property type="molecule type" value="Genomic_DNA"/>
</dbReference>
<feature type="chain" id="PRO_5043709703" description="Mid2 domain-containing protein" evidence="3">
    <location>
        <begin position="22"/>
        <end position="294"/>
    </location>
</feature>
<keyword evidence="5" id="KW-1185">Reference proteome</keyword>
<protein>
    <recommendedName>
        <fullName evidence="6">Mid2 domain-containing protein</fullName>
    </recommendedName>
</protein>
<keyword evidence="2" id="KW-0812">Transmembrane</keyword>
<dbReference type="Proteomes" id="UP001324427">
    <property type="component" value="Unassembled WGS sequence"/>
</dbReference>
<gene>
    <name evidence="4" type="ORF">LTR36_001567</name>
</gene>
<feature type="compositionally biased region" description="Basic and acidic residues" evidence="1">
    <location>
        <begin position="239"/>
        <end position="263"/>
    </location>
</feature>
<evidence type="ECO:0000313" key="4">
    <source>
        <dbReference type="EMBL" id="KAK4546835.1"/>
    </source>
</evidence>
<reference evidence="4 5" key="1">
    <citation type="submission" date="2021-11" db="EMBL/GenBank/DDBJ databases">
        <title>Black yeast isolated from Biological Soil Crust.</title>
        <authorList>
            <person name="Kurbessoian T."/>
        </authorList>
    </citation>
    <scope>NUCLEOTIDE SEQUENCE [LARGE SCALE GENOMIC DNA]</scope>
    <source>
        <strain evidence="4 5">CCFEE 5522</strain>
    </source>
</reference>
<name>A0AAV9JNG6_9PEZI</name>
<accession>A0AAV9JNG6</accession>
<evidence type="ECO:0000256" key="3">
    <source>
        <dbReference type="SAM" id="SignalP"/>
    </source>
</evidence>
<feature type="compositionally biased region" description="Basic and acidic residues" evidence="1">
    <location>
        <begin position="283"/>
        <end position="294"/>
    </location>
</feature>
<sequence length="294" mass="30775">MRTFVHRTLLLLPSVLIGAIADSNSFTYPPSNGETLYVPSGTALTIQWNCSYDNMNLRVFQQRADASYDYNTILSDLPNTAGPGSYAWVAEALDSSSTSGMHFEVTLSSNDQSVDPFNSGYFYITNGSALSTSGAPVATTASSTSTSSATAIATAATSSTSSSATSTSSTASIAASNSSAASAAASTSSSSSVQSNDQSTMKLGLGLGLGLGIPLLLIVASLLGYRLLKRRRQYGSVEPHAEENLPPTHYKDQSQEQIHEVDGSHAVFEAPSEGAHEAPGPDVRYEMSAERDKS</sequence>
<evidence type="ECO:0000256" key="2">
    <source>
        <dbReference type="SAM" id="Phobius"/>
    </source>
</evidence>
<evidence type="ECO:0008006" key="6">
    <source>
        <dbReference type="Google" id="ProtNLM"/>
    </source>
</evidence>
<feature type="transmembrane region" description="Helical" evidence="2">
    <location>
        <begin position="203"/>
        <end position="225"/>
    </location>
</feature>
<feature type="signal peptide" evidence="3">
    <location>
        <begin position="1"/>
        <end position="21"/>
    </location>
</feature>
<keyword evidence="2" id="KW-0472">Membrane</keyword>
<organism evidence="4 5">
    <name type="scientific">Oleoguttula mirabilis</name>
    <dbReference type="NCBI Taxonomy" id="1507867"/>
    <lineage>
        <taxon>Eukaryota</taxon>
        <taxon>Fungi</taxon>
        <taxon>Dikarya</taxon>
        <taxon>Ascomycota</taxon>
        <taxon>Pezizomycotina</taxon>
        <taxon>Dothideomycetes</taxon>
        <taxon>Dothideomycetidae</taxon>
        <taxon>Mycosphaerellales</taxon>
        <taxon>Teratosphaeriaceae</taxon>
        <taxon>Oleoguttula</taxon>
    </lineage>
</organism>
<keyword evidence="2" id="KW-1133">Transmembrane helix</keyword>
<proteinExistence type="predicted"/>
<evidence type="ECO:0000313" key="5">
    <source>
        <dbReference type="Proteomes" id="UP001324427"/>
    </source>
</evidence>